<evidence type="ECO:0008006" key="3">
    <source>
        <dbReference type="Google" id="ProtNLM"/>
    </source>
</evidence>
<protein>
    <recommendedName>
        <fullName evidence="3">Gamma-glutamyl-gamma-aminobutyrate hydrolase family protein</fullName>
    </recommendedName>
</protein>
<dbReference type="PANTHER" id="PTHR43235">
    <property type="entry name" value="GLUTAMINE AMIDOTRANSFERASE PB2B2.05-RELATED"/>
    <property type="match status" value="1"/>
</dbReference>
<dbReference type="PANTHER" id="PTHR43235:SF1">
    <property type="entry name" value="GLUTAMINE AMIDOTRANSFERASE PB2B2.05-RELATED"/>
    <property type="match status" value="1"/>
</dbReference>
<dbReference type="AlphaFoldDB" id="A0A328UDR3"/>
<evidence type="ECO:0000313" key="2">
    <source>
        <dbReference type="Proteomes" id="UP000249377"/>
    </source>
</evidence>
<dbReference type="InterPro" id="IPR029062">
    <property type="entry name" value="Class_I_gatase-like"/>
</dbReference>
<keyword evidence="2" id="KW-1185">Reference proteome</keyword>
<dbReference type="Gene3D" id="3.40.50.880">
    <property type="match status" value="1"/>
</dbReference>
<accession>A0A328UDR3</accession>
<organism evidence="1 2">
    <name type="scientific">Hydrogeniiclostridium mannosilyticum</name>
    <dbReference type="NCBI Taxonomy" id="2764322"/>
    <lineage>
        <taxon>Bacteria</taxon>
        <taxon>Bacillati</taxon>
        <taxon>Bacillota</taxon>
        <taxon>Clostridia</taxon>
        <taxon>Eubacteriales</taxon>
        <taxon>Acutalibacteraceae</taxon>
        <taxon>Hydrogeniiclostridium</taxon>
    </lineage>
</organism>
<dbReference type="PROSITE" id="PS51273">
    <property type="entry name" value="GATASE_TYPE_1"/>
    <property type="match status" value="1"/>
</dbReference>
<dbReference type="CDD" id="cd01745">
    <property type="entry name" value="GATase1_2"/>
    <property type="match status" value="1"/>
</dbReference>
<dbReference type="InterPro" id="IPR044668">
    <property type="entry name" value="PuuD-like"/>
</dbReference>
<comment type="caution">
    <text evidence="1">The sequence shown here is derived from an EMBL/GenBank/DDBJ whole genome shotgun (WGS) entry which is preliminary data.</text>
</comment>
<dbReference type="GO" id="GO:0005829">
    <property type="term" value="C:cytosol"/>
    <property type="evidence" value="ECO:0007669"/>
    <property type="project" value="TreeGrafter"/>
</dbReference>
<dbReference type="Pfam" id="PF07722">
    <property type="entry name" value="Peptidase_C26"/>
    <property type="match status" value="1"/>
</dbReference>
<dbReference type="SUPFAM" id="SSF52317">
    <property type="entry name" value="Class I glutamine amidotransferase-like"/>
    <property type="match status" value="1"/>
</dbReference>
<dbReference type="EMBL" id="QLYR01000011">
    <property type="protein sequence ID" value="RAQ22563.1"/>
    <property type="molecule type" value="Genomic_DNA"/>
</dbReference>
<name>A0A328UDR3_9FIRM</name>
<dbReference type="Proteomes" id="UP000249377">
    <property type="component" value="Unassembled WGS sequence"/>
</dbReference>
<gene>
    <name evidence="1" type="ORF">DPQ25_12290</name>
</gene>
<dbReference type="InterPro" id="IPR011697">
    <property type="entry name" value="Peptidase_C26"/>
</dbReference>
<proteinExistence type="predicted"/>
<evidence type="ECO:0000313" key="1">
    <source>
        <dbReference type="EMBL" id="RAQ22563.1"/>
    </source>
</evidence>
<dbReference type="GO" id="GO:0016811">
    <property type="term" value="F:hydrolase activity, acting on carbon-nitrogen (but not peptide) bonds, in linear amides"/>
    <property type="evidence" value="ECO:0007669"/>
    <property type="project" value="InterPro"/>
</dbReference>
<sequence>MRHCFAGTVAKQRRKNQRNVFIFLWGLYFSPISDTLEPMRFFVCSSRADGERLGGMMMARPVIGITPGFNGAVTANMTYINAIAAAGGAPLILPVLENEQAMAEVARVCDGVLFSGGGDINPLRYGEELLPGVGEMSAPRDAAEFLLMKCLQQMRQKPVLGICRGIQVMNVALGGTLYQDLRAQGAATLEHRQGSAYERPCHRVRVERGTLLHQILQKDVLEVNTSHHQAVKEVAPTLCAGAFATDGVIESVCSRDGRFFLGVQWHPECMAEQDADSQKLFRAFISACRYEG</sequence>
<reference evidence="1 2" key="1">
    <citation type="submission" date="2018-06" db="EMBL/GenBank/DDBJ databases">
        <title>Noncontiguous genome sequence of Ruminococcaceae bacterium ASD2818.</title>
        <authorList>
            <person name="Chaplin A.V."/>
            <person name="Sokolova S.R."/>
            <person name="Kochetkova T.O."/>
            <person name="Goltsov A.Y."/>
            <person name="Trofimov D.Y."/>
            <person name="Efimov B.A."/>
        </authorList>
    </citation>
    <scope>NUCLEOTIDE SEQUENCE [LARGE SCALE GENOMIC DNA]</scope>
    <source>
        <strain evidence="1 2">ASD2818</strain>
    </source>
</reference>